<dbReference type="AlphaFoldDB" id="A0A0L0HID9"/>
<dbReference type="OMA" id="WMSHYKL"/>
<keyword evidence="3" id="KW-1185">Reference proteome</keyword>
<dbReference type="VEuPathDB" id="FungiDB:SPPG_04296"/>
<evidence type="ECO:0000313" key="3">
    <source>
        <dbReference type="Proteomes" id="UP000053201"/>
    </source>
</evidence>
<name>A0A0L0HID9_SPIPD</name>
<feature type="region of interest" description="Disordered" evidence="1">
    <location>
        <begin position="87"/>
        <end position="106"/>
    </location>
</feature>
<evidence type="ECO:0000256" key="1">
    <source>
        <dbReference type="SAM" id="MobiDB-lite"/>
    </source>
</evidence>
<dbReference type="Proteomes" id="UP000053201">
    <property type="component" value="Unassembled WGS sequence"/>
</dbReference>
<organism evidence="2 3">
    <name type="scientific">Spizellomyces punctatus (strain DAOM BR117)</name>
    <dbReference type="NCBI Taxonomy" id="645134"/>
    <lineage>
        <taxon>Eukaryota</taxon>
        <taxon>Fungi</taxon>
        <taxon>Fungi incertae sedis</taxon>
        <taxon>Chytridiomycota</taxon>
        <taxon>Chytridiomycota incertae sedis</taxon>
        <taxon>Chytridiomycetes</taxon>
        <taxon>Spizellomycetales</taxon>
        <taxon>Spizellomycetaceae</taxon>
        <taxon>Spizellomyces</taxon>
    </lineage>
</organism>
<dbReference type="RefSeq" id="XP_016609245.1">
    <property type="nucleotide sequence ID" value="XM_016752539.1"/>
</dbReference>
<sequence>MHKLYFFRNQITSRVLVSPVFRMDSAILSQIGEHRPGLRIRGDHWVPFAVLTGVKRPETLQAIQAHVVKKVSKDPIAYYRLPLPETKRNPFVPRPPRSKNPFAQKAQKPFQRVDPLAPWTVPEDVKAKVIDLCKTLTFNPVVKAEVESSLSAPLIGEAIVGEEANTEHGDSVIPSDYELGQYTIWWEREQYRYLVEESAEGLVWPEFVEHRKLKLIRNRYPAVPGFDVKALDDAASLGASQPTSTTVV</sequence>
<protein>
    <submittedName>
        <fullName evidence="2">Uncharacterized protein</fullName>
    </submittedName>
</protein>
<dbReference type="GeneID" id="27687753"/>
<proteinExistence type="predicted"/>
<dbReference type="OrthoDB" id="434092at2759"/>
<dbReference type="EMBL" id="KQ257455">
    <property type="protein sequence ID" value="KND01206.1"/>
    <property type="molecule type" value="Genomic_DNA"/>
</dbReference>
<gene>
    <name evidence="2" type="ORF">SPPG_04296</name>
</gene>
<dbReference type="InParanoid" id="A0A0L0HID9"/>
<accession>A0A0L0HID9</accession>
<evidence type="ECO:0000313" key="2">
    <source>
        <dbReference type="EMBL" id="KND01206.1"/>
    </source>
</evidence>
<reference evidence="2 3" key="1">
    <citation type="submission" date="2009-08" db="EMBL/GenBank/DDBJ databases">
        <title>The Genome Sequence of Spizellomyces punctatus strain DAOM BR117.</title>
        <authorList>
            <consortium name="The Broad Institute Genome Sequencing Platform"/>
            <person name="Russ C."/>
            <person name="Cuomo C."/>
            <person name="Shea T."/>
            <person name="Young S.K."/>
            <person name="Zeng Q."/>
            <person name="Koehrsen M."/>
            <person name="Haas B."/>
            <person name="Borodovsky M."/>
            <person name="Guigo R."/>
            <person name="Alvarado L."/>
            <person name="Berlin A."/>
            <person name="Bochicchio J."/>
            <person name="Borenstein D."/>
            <person name="Chapman S."/>
            <person name="Chen Z."/>
            <person name="Engels R."/>
            <person name="Freedman E."/>
            <person name="Gellesch M."/>
            <person name="Goldberg J."/>
            <person name="Griggs A."/>
            <person name="Gujja S."/>
            <person name="Heiman D."/>
            <person name="Hepburn T."/>
            <person name="Howarth C."/>
            <person name="Jen D."/>
            <person name="Larson L."/>
            <person name="Lewis B."/>
            <person name="Mehta T."/>
            <person name="Park D."/>
            <person name="Pearson M."/>
            <person name="Roberts A."/>
            <person name="Saif S."/>
            <person name="Shenoy N."/>
            <person name="Sisk P."/>
            <person name="Stolte C."/>
            <person name="Sykes S."/>
            <person name="Thomson T."/>
            <person name="Walk T."/>
            <person name="White J."/>
            <person name="Yandava C."/>
            <person name="Burger G."/>
            <person name="Gray M.W."/>
            <person name="Holland P.W.H."/>
            <person name="King N."/>
            <person name="Lang F.B.F."/>
            <person name="Roger A.J."/>
            <person name="Ruiz-Trillo I."/>
            <person name="Lander E."/>
            <person name="Nusbaum C."/>
        </authorList>
    </citation>
    <scope>NUCLEOTIDE SEQUENCE [LARGE SCALE GENOMIC DNA]</scope>
    <source>
        <strain evidence="2 3">DAOM BR117</strain>
    </source>
</reference>